<evidence type="ECO:0000313" key="3">
    <source>
        <dbReference type="Proteomes" id="UP000315215"/>
    </source>
</evidence>
<feature type="transmembrane region" description="Helical" evidence="1">
    <location>
        <begin position="21"/>
        <end position="41"/>
    </location>
</feature>
<keyword evidence="1" id="KW-0812">Transmembrane</keyword>
<dbReference type="AlphaFoldDB" id="A0A516KD59"/>
<feature type="transmembrane region" description="Helical" evidence="1">
    <location>
        <begin position="145"/>
        <end position="163"/>
    </location>
</feature>
<dbReference type="KEGG" id="aqt:FN924_03575"/>
<evidence type="ECO:0008006" key="4">
    <source>
        <dbReference type="Google" id="ProtNLM"/>
    </source>
</evidence>
<proteinExistence type="predicted"/>
<sequence length="234" mass="26399">MSNQLKAMLYFYVTDMRKQFLIFWTILSSIIIFSFCIAGMMPGGWELYLTISIPVYVFSGITGFKIVKESLPFTIKMGGTRRSYFLSIGMFTMGYSIAVSFITNGLHSISKIVMNIFTMDNFGIIHPTALMGEESNWFSRFAVDLFLNFFLVASLFILGLIFYRFGIVGGFSTLGVFVVINIVMIASGEFMDIAKAVITQSEIGHYIILFGFGLLLYGISWFMLRRISVASQHS</sequence>
<accession>A0A516KD59</accession>
<reference evidence="2 3" key="1">
    <citation type="submission" date="2019-07" db="EMBL/GenBank/DDBJ databases">
        <authorList>
            <person name="Li J."/>
        </authorList>
    </citation>
    <scope>NUCLEOTIDE SEQUENCE [LARGE SCALE GENOMIC DNA]</scope>
    <source>
        <strain evidence="2 3">TKL69</strain>
    </source>
</reference>
<keyword evidence="1" id="KW-0472">Membrane</keyword>
<name>A0A516KD59_9BACI</name>
<dbReference type="OrthoDB" id="2453726at2"/>
<dbReference type="Proteomes" id="UP000315215">
    <property type="component" value="Chromosome"/>
</dbReference>
<feature type="transmembrane region" description="Helical" evidence="1">
    <location>
        <begin position="84"/>
        <end position="103"/>
    </location>
</feature>
<dbReference type="EMBL" id="CP041666">
    <property type="protein sequence ID" value="QDP39351.1"/>
    <property type="molecule type" value="Genomic_DNA"/>
</dbReference>
<organism evidence="2 3">
    <name type="scientific">Radiobacillus deserti</name>
    <dbReference type="NCBI Taxonomy" id="2594883"/>
    <lineage>
        <taxon>Bacteria</taxon>
        <taxon>Bacillati</taxon>
        <taxon>Bacillota</taxon>
        <taxon>Bacilli</taxon>
        <taxon>Bacillales</taxon>
        <taxon>Bacillaceae</taxon>
        <taxon>Radiobacillus</taxon>
    </lineage>
</organism>
<protein>
    <recommendedName>
        <fullName evidence="4">DUF4052 domain-containing protein</fullName>
    </recommendedName>
</protein>
<keyword evidence="1" id="KW-1133">Transmembrane helix</keyword>
<feature type="transmembrane region" description="Helical" evidence="1">
    <location>
        <begin position="203"/>
        <end position="224"/>
    </location>
</feature>
<feature type="transmembrane region" description="Helical" evidence="1">
    <location>
        <begin position="170"/>
        <end position="191"/>
    </location>
</feature>
<evidence type="ECO:0000313" key="2">
    <source>
        <dbReference type="EMBL" id="QDP39351.1"/>
    </source>
</evidence>
<feature type="transmembrane region" description="Helical" evidence="1">
    <location>
        <begin position="47"/>
        <end position="64"/>
    </location>
</feature>
<keyword evidence="3" id="KW-1185">Reference proteome</keyword>
<evidence type="ECO:0000256" key="1">
    <source>
        <dbReference type="SAM" id="Phobius"/>
    </source>
</evidence>
<gene>
    <name evidence="2" type="ORF">FN924_03575</name>
</gene>
<dbReference type="RefSeq" id="WP_143892101.1">
    <property type="nucleotide sequence ID" value="NZ_CP041666.1"/>
</dbReference>